<dbReference type="PANTHER" id="PTHR43244:SF1">
    <property type="entry name" value="5,10-METHYLENETETRAHYDROMETHANOPTERIN REDUCTASE"/>
    <property type="match status" value="1"/>
</dbReference>
<sequence length="329" mass="35057">MRLAISIGISPRQSLNSWASLAHELERAGVGRLWLIDSQLAMKDVYAGLLLAAQKTERMELGTGVTNPLTRHPTVTACSIAAVAEVSGGRALLGIGAGDSAVYGIGQRPARVAQVEASLSFFRGVLASGAGEWAGHRYTLPHLSARVPVWLAASQHRMCALAGRLADGVILMGPAEVSHVTRQVGWVLEGLHQSGRQRREIEISLITTVSSKPDRQAALADVRSWASAQARLIADFAELPAGLDGFRNEIQQAKKSYDFSRHLSRHAGHQSAVSDGLTAALAVAGNPAECAFRLRELGATGVDGFIFPLLGGGRLERLKKLSEEVLARL</sequence>
<name>A0A934N8E9_9BACT</name>
<dbReference type="Pfam" id="PF00296">
    <property type="entry name" value="Bac_luciferase"/>
    <property type="match status" value="1"/>
</dbReference>
<dbReference type="EMBL" id="JAEKNQ010000064">
    <property type="protein sequence ID" value="MBJ7604685.1"/>
    <property type="molecule type" value="Genomic_DNA"/>
</dbReference>
<reference evidence="3 4" key="1">
    <citation type="submission" date="2020-10" db="EMBL/GenBank/DDBJ databases">
        <title>Ca. Dormibacterota MAGs.</title>
        <authorList>
            <person name="Montgomery K."/>
        </authorList>
    </citation>
    <scope>NUCLEOTIDE SEQUENCE [LARGE SCALE GENOMIC DNA]</scope>
    <source>
        <strain evidence="3">SC8811_S16_3</strain>
    </source>
</reference>
<dbReference type="GO" id="GO:0016705">
    <property type="term" value="F:oxidoreductase activity, acting on paired donors, with incorporation or reduction of molecular oxygen"/>
    <property type="evidence" value="ECO:0007669"/>
    <property type="project" value="InterPro"/>
</dbReference>
<dbReference type="RefSeq" id="WP_338182699.1">
    <property type="nucleotide sequence ID" value="NZ_JAEKNQ010000064.1"/>
</dbReference>
<evidence type="ECO:0000313" key="4">
    <source>
        <dbReference type="Proteomes" id="UP000620075"/>
    </source>
</evidence>
<dbReference type="AlphaFoldDB" id="A0A934N8E9"/>
<keyword evidence="1" id="KW-0560">Oxidoreductase</keyword>
<comment type="caution">
    <text evidence="3">The sequence shown here is derived from an EMBL/GenBank/DDBJ whole genome shotgun (WGS) entry which is preliminary data.</text>
</comment>
<dbReference type="InterPro" id="IPR036661">
    <property type="entry name" value="Luciferase-like_sf"/>
</dbReference>
<dbReference type="Proteomes" id="UP000620075">
    <property type="component" value="Unassembled WGS sequence"/>
</dbReference>
<dbReference type="SUPFAM" id="SSF51679">
    <property type="entry name" value="Bacterial luciferase-like"/>
    <property type="match status" value="1"/>
</dbReference>
<proteinExistence type="predicted"/>
<gene>
    <name evidence="3" type="ORF">JF888_16140</name>
</gene>
<protein>
    <submittedName>
        <fullName evidence="3">LLM class flavin-dependent oxidoreductase</fullName>
    </submittedName>
</protein>
<dbReference type="PANTHER" id="PTHR43244">
    <property type="match status" value="1"/>
</dbReference>
<evidence type="ECO:0000256" key="1">
    <source>
        <dbReference type="ARBA" id="ARBA00023002"/>
    </source>
</evidence>
<feature type="domain" description="Luciferase-like" evidence="2">
    <location>
        <begin position="13"/>
        <end position="303"/>
    </location>
</feature>
<dbReference type="InterPro" id="IPR050564">
    <property type="entry name" value="F420-G6PD/mer"/>
</dbReference>
<evidence type="ECO:0000313" key="3">
    <source>
        <dbReference type="EMBL" id="MBJ7604685.1"/>
    </source>
</evidence>
<evidence type="ECO:0000259" key="2">
    <source>
        <dbReference type="Pfam" id="PF00296"/>
    </source>
</evidence>
<dbReference type="InterPro" id="IPR011251">
    <property type="entry name" value="Luciferase-like_dom"/>
</dbReference>
<dbReference type="CDD" id="cd01097">
    <property type="entry name" value="Tetrahydromethanopterin_reductase"/>
    <property type="match status" value="1"/>
</dbReference>
<dbReference type="Gene3D" id="3.20.20.30">
    <property type="entry name" value="Luciferase-like domain"/>
    <property type="match status" value="1"/>
</dbReference>
<accession>A0A934N8E9</accession>
<organism evidence="3 4">
    <name type="scientific">Candidatus Dormiibacter inghamiae</name>
    <dbReference type="NCBI Taxonomy" id="3127013"/>
    <lineage>
        <taxon>Bacteria</taxon>
        <taxon>Bacillati</taxon>
        <taxon>Candidatus Dormiibacterota</taxon>
        <taxon>Candidatus Dormibacteria</taxon>
        <taxon>Candidatus Dormibacterales</taxon>
        <taxon>Candidatus Dormibacteraceae</taxon>
        <taxon>Candidatus Dormiibacter</taxon>
    </lineage>
</organism>